<dbReference type="InterPro" id="IPR041492">
    <property type="entry name" value="HAD_2"/>
</dbReference>
<evidence type="ECO:0000256" key="2">
    <source>
        <dbReference type="ARBA" id="ARBA00022801"/>
    </source>
</evidence>
<keyword evidence="2" id="KW-0378">Hydrolase</keyword>
<dbReference type="PRINTS" id="PR00413">
    <property type="entry name" value="HADHALOGNASE"/>
</dbReference>
<dbReference type="GO" id="GO:0008967">
    <property type="term" value="F:phosphoglycolate phosphatase activity"/>
    <property type="evidence" value="ECO:0007669"/>
    <property type="project" value="TreeGrafter"/>
</dbReference>
<keyword evidence="1" id="KW-0479">Metal-binding</keyword>
<dbReference type="SFLD" id="SFLDG01129">
    <property type="entry name" value="C1.5:_HAD__Beta-PGM__Phosphata"/>
    <property type="match status" value="1"/>
</dbReference>
<reference evidence="5 6" key="1">
    <citation type="submission" date="2018-11" db="EMBL/GenBank/DDBJ databases">
        <title>Genomic Encyclopedia of Type Strains, Phase IV (KMG-IV): sequencing the most valuable type-strain genomes for metagenomic binning, comparative biology and taxonomic classification.</title>
        <authorList>
            <person name="Goeker M."/>
        </authorList>
    </citation>
    <scope>NUCLEOTIDE SEQUENCE [LARGE SCALE GENOMIC DNA]</scope>
    <source>
        <strain evidence="5 6">DSM 16974</strain>
    </source>
</reference>
<dbReference type="PANTHER" id="PTHR43434">
    <property type="entry name" value="PHOSPHOGLYCOLATE PHOSPHATASE"/>
    <property type="match status" value="1"/>
</dbReference>
<dbReference type="Gene3D" id="1.10.150.240">
    <property type="entry name" value="Putative phosphatase, domain 2"/>
    <property type="match status" value="1"/>
</dbReference>
<dbReference type="InterPro" id="IPR036412">
    <property type="entry name" value="HAD-like_sf"/>
</dbReference>
<keyword evidence="6" id="KW-1185">Reference proteome</keyword>
<dbReference type="Gene3D" id="3.40.50.1000">
    <property type="entry name" value="HAD superfamily/HAD-like"/>
    <property type="match status" value="1"/>
</dbReference>
<keyword evidence="3" id="KW-0460">Magnesium</keyword>
<gene>
    <name evidence="5" type="ORF">EDC38_0565</name>
</gene>
<sequence length="234" mass="25904">MTEKPEKISTIDHLPIRAVMFDLDGTLLDTAPDFVVVVNRLLAEYDRPPLADSTIRRSVSNGARALVELAFGVEPGHPDFEILRTRLLALYGDHLAVHTALFPGLQTLLHALGERQIPWGVATNKPAAYTLPLMEQMDLQPAPQSIICPDHVTERKPHPESLFLAAKHLGCEPEHILYVGDHRRDIECGRQAGAITIAAAYGYIEDGDDVDAWGADYRVDHGQEILPILDTLLR</sequence>
<dbReference type="SFLD" id="SFLDS00003">
    <property type="entry name" value="Haloacid_Dehalogenase"/>
    <property type="match status" value="1"/>
</dbReference>
<proteinExistence type="predicted"/>
<evidence type="ECO:0000313" key="6">
    <source>
        <dbReference type="Proteomes" id="UP000273643"/>
    </source>
</evidence>
<dbReference type="NCBIfam" id="TIGR01509">
    <property type="entry name" value="HAD-SF-IA-v3"/>
    <property type="match status" value="1"/>
</dbReference>
<dbReference type="InterPro" id="IPR023198">
    <property type="entry name" value="PGP-like_dom2"/>
</dbReference>
<dbReference type="Proteomes" id="UP000273643">
    <property type="component" value="Unassembled WGS sequence"/>
</dbReference>
<dbReference type="NCBIfam" id="TIGR01549">
    <property type="entry name" value="HAD-SF-IA-v1"/>
    <property type="match status" value="1"/>
</dbReference>
<dbReference type="InterPro" id="IPR050155">
    <property type="entry name" value="HAD-like_hydrolase_sf"/>
</dbReference>
<dbReference type="SUPFAM" id="SSF56784">
    <property type="entry name" value="HAD-like"/>
    <property type="match status" value="1"/>
</dbReference>
<evidence type="ECO:0000256" key="1">
    <source>
        <dbReference type="ARBA" id="ARBA00022723"/>
    </source>
</evidence>
<dbReference type="SFLD" id="SFLDG01135">
    <property type="entry name" value="C1.5.6:_HAD__Beta-PGM__Phospha"/>
    <property type="match status" value="1"/>
</dbReference>
<dbReference type="AlphaFoldDB" id="A0A3N1NJH7"/>
<accession>A0A3N1NJH7</accession>
<evidence type="ECO:0000313" key="5">
    <source>
        <dbReference type="EMBL" id="ROQ19974.1"/>
    </source>
</evidence>
<dbReference type="EMBL" id="RJUK01000001">
    <property type="protein sequence ID" value="ROQ19974.1"/>
    <property type="molecule type" value="Genomic_DNA"/>
</dbReference>
<comment type="caution">
    <text evidence="5">The sequence shown here is derived from an EMBL/GenBank/DDBJ whole genome shotgun (WGS) entry which is preliminary data.</text>
</comment>
<dbReference type="PANTHER" id="PTHR43434:SF23">
    <property type="entry name" value="PHOSPHOGLYCOLATE PHOSPHATASE"/>
    <property type="match status" value="1"/>
</dbReference>
<evidence type="ECO:0000256" key="3">
    <source>
        <dbReference type="ARBA" id="ARBA00022842"/>
    </source>
</evidence>
<keyword evidence="4" id="KW-0119">Carbohydrate metabolism</keyword>
<dbReference type="InterPro" id="IPR006439">
    <property type="entry name" value="HAD-SF_hydro_IA"/>
</dbReference>
<dbReference type="GO" id="GO:0006281">
    <property type="term" value="P:DNA repair"/>
    <property type="evidence" value="ECO:0007669"/>
    <property type="project" value="TreeGrafter"/>
</dbReference>
<organism evidence="5 6">
    <name type="scientific">Marinimicrobium koreense</name>
    <dbReference type="NCBI Taxonomy" id="306545"/>
    <lineage>
        <taxon>Bacteria</taxon>
        <taxon>Pseudomonadati</taxon>
        <taxon>Pseudomonadota</taxon>
        <taxon>Gammaproteobacteria</taxon>
        <taxon>Cellvibrionales</taxon>
        <taxon>Cellvibrionaceae</taxon>
        <taxon>Marinimicrobium</taxon>
    </lineage>
</organism>
<dbReference type="GO" id="GO:0005829">
    <property type="term" value="C:cytosol"/>
    <property type="evidence" value="ECO:0007669"/>
    <property type="project" value="TreeGrafter"/>
</dbReference>
<dbReference type="RefSeq" id="WP_246004320.1">
    <property type="nucleotide sequence ID" value="NZ_RJUK01000001.1"/>
</dbReference>
<dbReference type="GO" id="GO:0046872">
    <property type="term" value="F:metal ion binding"/>
    <property type="evidence" value="ECO:0007669"/>
    <property type="project" value="UniProtKB-KW"/>
</dbReference>
<dbReference type="InterPro" id="IPR023214">
    <property type="entry name" value="HAD_sf"/>
</dbReference>
<evidence type="ECO:0000256" key="4">
    <source>
        <dbReference type="ARBA" id="ARBA00023277"/>
    </source>
</evidence>
<protein>
    <submittedName>
        <fullName evidence="5">Phosphoglycolate phosphatase</fullName>
    </submittedName>
</protein>
<dbReference type="Pfam" id="PF13419">
    <property type="entry name" value="HAD_2"/>
    <property type="match status" value="1"/>
</dbReference>
<name>A0A3N1NJH7_9GAMM</name>